<dbReference type="Gene3D" id="3.40.50.2300">
    <property type="match status" value="1"/>
</dbReference>
<evidence type="ECO:0000313" key="9">
    <source>
        <dbReference type="Proteomes" id="UP001207742"/>
    </source>
</evidence>
<dbReference type="InterPro" id="IPR016032">
    <property type="entry name" value="Sig_transdc_resp-reg_C-effctor"/>
</dbReference>
<dbReference type="SMART" id="SM00421">
    <property type="entry name" value="HTH_LUXR"/>
    <property type="match status" value="1"/>
</dbReference>
<keyword evidence="2" id="KW-0805">Transcription regulation</keyword>
<evidence type="ECO:0000256" key="3">
    <source>
        <dbReference type="ARBA" id="ARBA00023125"/>
    </source>
</evidence>
<organism evidence="8 9">
    <name type="scientific">Chitinophaga nivalis</name>
    <dbReference type="NCBI Taxonomy" id="2991709"/>
    <lineage>
        <taxon>Bacteria</taxon>
        <taxon>Pseudomonadati</taxon>
        <taxon>Bacteroidota</taxon>
        <taxon>Chitinophagia</taxon>
        <taxon>Chitinophagales</taxon>
        <taxon>Chitinophagaceae</taxon>
        <taxon>Chitinophaga</taxon>
    </lineage>
</organism>
<dbReference type="RefSeq" id="WP_264732906.1">
    <property type="nucleotide sequence ID" value="NZ_JAPDNR010000001.1"/>
</dbReference>
<keyword evidence="4" id="KW-0804">Transcription</keyword>
<dbReference type="SUPFAM" id="SSF52172">
    <property type="entry name" value="CheY-like"/>
    <property type="match status" value="1"/>
</dbReference>
<dbReference type="Pfam" id="PF00072">
    <property type="entry name" value="Response_reg"/>
    <property type="match status" value="1"/>
</dbReference>
<evidence type="ECO:0000256" key="5">
    <source>
        <dbReference type="PROSITE-ProRule" id="PRU00169"/>
    </source>
</evidence>
<dbReference type="Proteomes" id="UP001207742">
    <property type="component" value="Unassembled WGS sequence"/>
</dbReference>
<dbReference type="SMART" id="SM00448">
    <property type="entry name" value="REC"/>
    <property type="match status" value="1"/>
</dbReference>
<proteinExistence type="predicted"/>
<dbReference type="InterPro" id="IPR000792">
    <property type="entry name" value="Tscrpt_reg_LuxR_C"/>
</dbReference>
<dbReference type="PROSITE" id="PS50110">
    <property type="entry name" value="RESPONSE_REGULATORY"/>
    <property type="match status" value="1"/>
</dbReference>
<dbReference type="PANTHER" id="PTHR43214:SF41">
    <property type="entry name" value="NITRATE_NITRITE RESPONSE REGULATOR PROTEIN NARP"/>
    <property type="match status" value="1"/>
</dbReference>
<feature type="domain" description="HTH luxR-type" evidence="6">
    <location>
        <begin position="142"/>
        <end position="207"/>
    </location>
</feature>
<dbReference type="CDD" id="cd17535">
    <property type="entry name" value="REC_NarL-like"/>
    <property type="match status" value="1"/>
</dbReference>
<name>A0ABT3IQ64_9BACT</name>
<reference evidence="8 9" key="1">
    <citation type="submission" date="2022-10" db="EMBL/GenBank/DDBJ databases">
        <title>Chitinophaga nivalis PC15 sp. nov., isolated from Pyeongchang county, South Korea.</title>
        <authorList>
            <person name="Trinh H.N."/>
        </authorList>
    </citation>
    <scope>NUCLEOTIDE SEQUENCE [LARGE SCALE GENOMIC DNA]</scope>
    <source>
        <strain evidence="8 9">PC14</strain>
    </source>
</reference>
<evidence type="ECO:0000256" key="2">
    <source>
        <dbReference type="ARBA" id="ARBA00023015"/>
    </source>
</evidence>
<evidence type="ECO:0000256" key="4">
    <source>
        <dbReference type="ARBA" id="ARBA00023163"/>
    </source>
</evidence>
<accession>A0ABT3IQ64</accession>
<dbReference type="InterPro" id="IPR011006">
    <property type="entry name" value="CheY-like_superfamily"/>
</dbReference>
<dbReference type="PROSITE" id="PS00622">
    <property type="entry name" value="HTH_LUXR_1"/>
    <property type="match status" value="1"/>
</dbReference>
<evidence type="ECO:0000256" key="1">
    <source>
        <dbReference type="ARBA" id="ARBA00022553"/>
    </source>
</evidence>
<dbReference type="InterPro" id="IPR039420">
    <property type="entry name" value="WalR-like"/>
</dbReference>
<sequence>MMNFLIADDHAIVRFGVKQVILDMFPLAMVTEAATFDETLQATEKQVYDLLILDTNLPGGNNLVMLDTIKLRQPAICILVFSAFDEKVYALKYLQAGADGYLDKAAPDTEIKNAIQTVLRNEKYMSANTREQLLFSANKKTIHNPLTDLSSREAAVLQLLVQGLPVQKIAATLELHISTVSTYKNRIFTKLEVSNLVELLQKIELYNTD</sequence>
<protein>
    <submittedName>
        <fullName evidence="8">Response regulator transcription factor</fullName>
    </submittedName>
</protein>
<keyword evidence="3" id="KW-0238">DNA-binding</keyword>
<feature type="domain" description="Response regulatory" evidence="7">
    <location>
        <begin position="3"/>
        <end position="119"/>
    </location>
</feature>
<dbReference type="CDD" id="cd06170">
    <property type="entry name" value="LuxR_C_like"/>
    <property type="match status" value="1"/>
</dbReference>
<feature type="modified residue" description="4-aspartylphosphate" evidence="5">
    <location>
        <position position="54"/>
    </location>
</feature>
<dbReference type="InterPro" id="IPR058245">
    <property type="entry name" value="NreC/VraR/RcsB-like_REC"/>
</dbReference>
<keyword evidence="1 5" id="KW-0597">Phosphoprotein</keyword>
<evidence type="ECO:0000313" key="8">
    <source>
        <dbReference type="EMBL" id="MCW3486091.1"/>
    </source>
</evidence>
<evidence type="ECO:0000259" key="6">
    <source>
        <dbReference type="PROSITE" id="PS50043"/>
    </source>
</evidence>
<dbReference type="PROSITE" id="PS50043">
    <property type="entry name" value="HTH_LUXR_2"/>
    <property type="match status" value="1"/>
</dbReference>
<dbReference type="SUPFAM" id="SSF46894">
    <property type="entry name" value="C-terminal effector domain of the bipartite response regulators"/>
    <property type="match status" value="1"/>
</dbReference>
<dbReference type="EMBL" id="JAPDNS010000002">
    <property type="protein sequence ID" value="MCW3486091.1"/>
    <property type="molecule type" value="Genomic_DNA"/>
</dbReference>
<dbReference type="Pfam" id="PF00196">
    <property type="entry name" value="GerE"/>
    <property type="match status" value="1"/>
</dbReference>
<gene>
    <name evidence="8" type="ORF">OL497_19475</name>
</gene>
<comment type="caution">
    <text evidence="8">The sequence shown here is derived from an EMBL/GenBank/DDBJ whole genome shotgun (WGS) entry which is preliminary data.</text>
</comment>
<dbReference type="InterPro" id="IPR001789">
    <property type="entry name" value="Sig_transdc_resp-reg_receiver"/>
</dbReference>
<dbReference type="PANTHER" id="PTHR43214">
    <property type="entry name" value="TWO-COMPONENT RESPONSE REGULATOR"/>
    <property type="match status" value="1"/>
</dbReference>
<keyword evidence="9" id="KW-1185">Reference proteome</keyword>
<evidence type="ECO:0000259" key="7">
    <source>
        <dbReference type="PROSITE" id="PS50110"/>
    </source>
</evidence>
<dbReference type="PRINTS" id="PR00038">
    <property type="entry name" value="HTHLUXR"/>
</dbReference>